<keyword evidence="2" id="KW-0046">Antibiotic resistance</keyword>
<evidence type="ECO:0000256" key="3">
    <source>
        <dbReference type="SAM" id="MobiDB-lite"/>
    </source>
</evidence>
<evidence type="ECO:0000256" key="2">
    <source>
        <dbReference type="ARBA" id="ARBA00023251"/>
    </source>
</evidence>
<keyword evidence="5" id="KW-1185">Reference proteome</keyword>
<feature type="compositionally biased region" description="Polar residues" evidence="3">
    <location>
        <begin position="85"/>
        <end position="99"/>
    </location>
</feature>
<feature type="compositionally biased region" description="Polar residues" evidence="3">
    <location>
        <begin position="173"/>
        <end position="182"/>
    </location>
</feature>
<feature type="region of interest" description="Disordered" evidence="3">
    <location>
        <begin position="45"/>
        <end position="350"/>
    </location>
</feature>
<dbReference type="InterPro" id="IPR002137">
    <property type="entry name" value="Beta-lactam_class-D_AS"/>
</dbReference>
<dbReference type="GO" id="GO:0046677">
    <property type="term" value="P:response to antibiotic"/>
    <property type="evidence" value="ECO:0007669"/>
    <property type="project" value="UniProtKB-KW"/>
</dbReference>
<evidence type="ECO:0000313" key="6">
    <source>
        <dbReference type="WBParaSite" id="MCU_012350-RA"/>
    </source>
</evidence>
<name>A0A0R3UAZ3_MESCO</name>
<reference evidence="4 5" key="1">
    <citation type="submission" date="2018-10" db="EMBL/GenBank/DDBJ databases">
        <authorList>
            <consortium name="Pathogen Informatics"/>
        </authorList>
    </citation>
    <scope>NUCLEOTIDE SEQUENCE [LARGE SCALE GENOMIC DNA]</scope>
</reference>
<evidence type="ECO:0000313" key="4">
    <source>
        <dbReference type="EMBL" id="VDD78089.1"/>
    </source>
</evidence>
<dbReference type="GO" id="GO:0008800">
    <property type="term" value="F:beta-lactamase activity"/>
    <property type="evidence" value="ECO:0007669"/>
    <property type="project" value="InterPro"/>
</dbReference>
<dbReference type="Proteomes" id="UP000267029">
    <property type="component" value="Unassembled WGS sequence"/>
</dbReference>
<dbReference type="AlphaFoldDB" id="A0A0R3UAZ3"/>
<feature type="compositionally biased region" description="Polar residues" evidence="3">
    <location>
        <begin position="336"/>
        <end position="350"/>
    </location>
</feature>
<proteinExistence type="predicted"/>
<evidence type="ECO:0000256" key="1">
    <source>
        <dbReference type="ARBA" id="ARBA00022801"/>
    </source>
</evidence>
<protein>
    <submittedName>
        <fullName evidence="6">Serine/arginine repetitive matrix protein 2-like</fullName>
    </submittedName>
</protein>
<organism evidence="4 5">
    <name type="scientific">Mesocestoides corti</name>
    <name type="common">Flatworm</name>
    <dbReference type="NCBI Taxonomy" id="53468"/>
    <lineage>
        <taxon>Eukaryota</taxon>
        <taxon>Metazoa</taxon>
        <taxon>Spiralia</taxon>
        <taxon>Lophotrochozoa</taxon>
        <taxon>Platyhelminthes</taxon>
        <taxon>Cestoda</taxon>
        <taxon>Eucestoda</taxon>
        <taxon>Cyclophyllidea</taxon>
        <taxon>Mesocestoididae</taxon>
        <taxon>Mesocestoides</taxon>
    </lineage>
</organism>
<accession>A0A0R3UAZ3</accession>
<dbReference type="EMBL" id="UXSR01001264">
    <property type="protein sequence ID" value="VDD78089.1"/>
    <property type="molecule type" value="Genomic_DNA"/>
</dbReference>
<keyword evidence="1" id="KW-0378">Hydrolase</keyword>
<dbReference type="GO" id="GO:0017001">
    <property type="term" value="P:antibiotic catabolic process"/>
    <property type="evidence" value="ECO:0007669"/>
    <property type="project" value="InterPro"/>
</dbReference>
<reference evidence="6" key="2">
    <citation type="submission" date="2019-11" db="UniProtKB">
        <authorList>
            <consortium name="WormBaseParasite"/>
        </authorList>
    </citation>
    <scope>IDENTIFICATION</scope>
</reference>
<dbReference type="PROSITE" id="PS00337">
    <property type="entry name" value="BETA_LACTAMASE_D"/>
    <property type="match status" value="1"/>
</dbReference>
<evidence type="ECO:0000313" key="5">
    <source>
        <dbReference type="Proteomes" id="UP000267029"/>
    </source>
</evidence>
<feature type="compositionally biased region" description="Basic and acidic residues" evidence="3">
    <location>
        <begin position="278"/>
        <end position="295"/>
    </location>
</feature>
<feature type="compositionally biased region" description="Low complexity" evidence="3">
    <location>
        <begin position="118"/>
        <end position="136"/>
    </location>
</feature>
<sequence length="350" mass="38610">MFLGFFRKEQVSPDDEVKLHPESRILLPSPVSEPTVVKCLPVTTASLPSPLQSPPPEIKPEDDSKASLVNGEPESTFKLPIALSEPSTASPTPVKQSTKAASRSRRHSASKQEEAETQHSCSSSSTSRQQASGSQTPNVEHCPETPFKNSRSRRSAISLSSEEIGDNRPIQAPRSSTSQNQKVDAEPQRKMKKDEDEGAVKPQRVRLPKKLAIDAISRRPKRGQSSEASTPNKRRRSQNKIDPDSHLSSFKRGRSSKSPHQPTSLRRSRSQKSLTDVGVDKKNQSRPEKQNHEKTVLPGPALKSKGRQTGVSPALSQRRRRPSTTAAEPPKKRTRASTTLALSRSSNRRR</sequence>
<gene>
    <name evidence="4" type="ORF">MCOS_LOCUS4092</name>
</gene>
<feature type="compositionally biased region" description="Basic and acidic residues" evidence="3">
    <location>
        <begin position="183"/>
        <end position="199"/>
    </location>
</feature>
<dbReference type="WBParaSite" id="MCU_012350-RA">
    <property type="protein sequence ID" value="MCU_012350-RA"/>
    <property type="gene ID" value="MCU_012350"/>
</dbReference>